<feature type="domain" description="Response regulatory" evidence="14">
    <location>
        <begin position="3"/>
        <end position="116"/>
    </location>
</feature>
<keyword evidence="17" id="KW-1185">Reference proteome</keyword>
<evidence type="ECO:0000256" key="12">
    <source>
        <dbReference type="PROSITE-ProRule" id="PRU00169"/>
    </source>
</evidence>
<evidence type="ECO:0000259" key="14">
    <source>
        <dbReference type="PROSITE" id="PS50110"/>
    </source>
</evidence>
<dbReference type="PROSITE" id="PS50110">
    <property type="entry name" value="RESPONSE_REGULATORY"/>
    <property type="match status" value="1"/>
</dbReference>
<evidence type="ECO:0000259" key="15">
    <source>
        <dbReference type="PROSITE" id="PS51755"/>
    </source>
</evidence>
<dbReference type="GO" id="GO:0032993">
    <property type="term" value="C:protein-DNA complex"/>
    <property type="evidence" value="ECO:0007669"/>
    <property type="project" value="TreeGrafter"/>
</dbReference>
<evidence type="ECO:0000256" key="7">
    <source>
        <dbReference type="ARBA" id="ARBA00023125"/>
    </source>
</evidence>
<evidence type="ECO:0000256" key="6">
    <source>
        <dbReference type="ARBA" id="ARBA00023026"/>
    </source>
</evidence>
<evidence type="ECO:0000313" key="16">
    <source>
        <dbReference type="EMBL" id="BBH20760.1"/>
    </source>
</evidence>
<comment type="subcellular location">
    <subcellularLocation>
        <location evidence="1">Cytoplasm</location>
    </subcellularLocation>
</comment>
<name>A0A3G9IPH5_9BACL</name>
<accession>A0A3G9IPH5</accession>
<dbReference type="SMART" id="SM00448">
    <property type="entry name" value="REC"/>
    <property type="match status" value="1"/>
</dbReference>
<dbReference type="GO" id="GO:0005829">
    <property type="term" value="C:cytosol"/>
    <property type="evidence" value="ECO:0007669"/>
    <property type="project" value="TreeGrafter"/>
</dbReference>
<comment type="function">
    <text evidence="10">Member of the two-component regulatory system HssS/HssR involved in intracellular heme homeostasis and tempering of staphylococcal virulence. Phosphorylated HssR binds to a direct repeat sequence within hrtAB promoter and activates the expression of hrtAB, an efflux pump, in response to extracellular heme, hemin, hemoglobin or blood.</text>
</comment>
<dbReference type="InterPro" id="IPR011006">
    <property type="entry name" value="CheY-like_superfamily"/>
</dbReference>
<sequence length="227" mass="26530">MTKILIADDDAHIRELVRLYLADEGFDIIECNDGEEAWQYITNHAVDLIVMDIMMPRLDGWELCRKIREQGNMPILMMTAKGEAEEKIKGFQLGTDDYLTKPFDPIELVLRVKALLKRYRISAAQMIQLGGIVLDRIGFQILFKDKEEVLTIPLKEFELLYKLASYPGQLFTRTSLIQQIWGYEYDGDERTIDVHIKRLRERFDSYESDFKIVTIRGLGYRLEVVQD</sequence>
<dbReference type="Gene3D" id="1.10.10.10">
    <property type="entry name" value="Winged helix-like DNA-binding domain superfamily/Winged helix DNA-binding domain"/>
    <property type="match status" value="1"/>
</dbReference>
<evidence type="ECO:0000313" key="17">
    <source>
        <dbReference type="Proteomes" id="UP000275368"/>
    </source>
</evidence>
<evidence type="ECO:0000256" key="11">
    <source>
        <dbReference type="ARBA" id="ARBA00039976"/>
    </source>
</evidence>
<dbReference type="PANTHER" id="PTHR48111">
    <property type="entry name" value="REGULATOR OF RPOS"/>
    <property type="match status" value="1"/>
</dbReference>
<evidence type="ECO:0000256" key="13">
    <source>
        <dbReference type="PROSITE-ProRule" id="PRU01091"/>
    </source>
</evidence>
<evidence type="ECO:0000256" key="3">
    <source>
        <dbReference type="ARBA" id="ARBA00022553"/>
    </source>
</evidence>
<dbReference type="RefSeq" id="WP_125666089.1">
    <property type="nucleotide sequence ID" value="NZ_AP019308.1"/>
</dbReference>
<dbReference type="EMBL" id="AP019308">
    <property type="protein sequence ID" value="BBH20760.1"/>
    <property type="molecule type" value="Genomic_DNA"/>
</dbReference>
<dbReference type="FunFam" id="3.40.50.2300:FF:000001">
    <property type="entry name" value="DNA-binding response regulator PhoB"/>
    <property type="match status" value="1"/>
</dbReference>
<dbReference type="Gene3D" id="6.10.250.690">
    <property type="match status" value="1"/>
</dbReference>
<dbReference type="Gene3D" id="3.40.50.2300">
    <property type="match status" value="1"/>
</dbReference>
<protein>
    <recommendedName>
        <fullName evidence="11">Heme response regulator HssR</fullName>
    </recommendedName>
</protein>
<evidence type="ECO:0000256" key="10">
    <source>
        <dbReference type="ARBA" id="ARBA00037471"/>
    </source>
</evidence>
<keyword evidence="2" id="KW-0963">Cytoplasm</keyword>
<dbReference type="InterPro" id="IPR016032">
    <property type="entry name" value="Sig_transdc_resp-reg_C-effctor"/>
</dbReference>
<keyword evidence="9" id="KW-0804">Transcription</keyword>
<dbReference type="PROSITE" id="PS51755">
    <property type="entry name" value="OMPR_PHOB"/>
    <property type="match status" value="1"/>
</dbReference>
<feature type="DNA-binding region" description="OmpR/PhoB-type" evidence="13">
    <location>
        <begin position="124"/>
        <end position="224"/>
    </location>
</feature>
<organism evidence="16 17">
    <name type="scientific">Paenibacillus baekrokdamisoli</name>
    <dbReference type="NCBI Taxonomy" id="1712516"/>
    <lineage>
        <taxon>Bacteria</taxon>
        <taxon>Bacillati</taxon>
        <taxon>Bacillota</taxon>
        <taxon>Bacilli</taxon>
        <taxon>Bacillales</taxon>
        <taxon>Paenibacillaceae</taxon>
        <taxon>Paenibacillus</taxon>
    </lineage>
</organism>
<keyword evidence="8" id="KW-0010">Activator</keyword>
<dbReference type="GO" id="GO:0000156">
    <property type="term" value="F:phosphorelay response regulator activity"/>
    <property type="evidence" value="ECO:0007669"/>
    <property type="project" value="TreeGrafter"/>
</dbReference>
<dbReference type="CDD" id="cd17574">
    <property type="entry name" value="REC_OmpR"/>
    <property type="match status" value="1"/>
</dbReference>
<keyword evidence="3 12" id="KW-0597">Phosphoprotein</keyword>
<dbReference type="Pfam" id="PF00486">
    <property type="entry name" value="Trans_reg_C"/>
    <property type="match status" value="1"/>
</dbReference>
<gene>
    <name evidence="16" type="ORF">Back11_21050</name>
</gene>
<dbReference type="InterPro" id="IPR001867">
    <property type="entry name" value="OmpR/PhoB-type_DNA-bd"/>
</dbReference>
<keyword evidence="4" id="KW-0902">Two-component regulatory system</keyword>
<feature type="modified residue" description="4-aspartylphosphate" evidence="12">
    <location>
        <position position="52"/>
    </location>
</feature>
<dbReference type="InterPro" id="IPR001789">
    <property type="entry name" value="Sig_transdc_resp-reg_receiver"/>
</dbReference>
<reference evidence="16 17" key="1">
    <citation type="submission" date="2018-11" db="EMBL/GenBank/DDBJ databases">
        <title>Complete genome sequence of Paenibacillus baekrokdamisoli strain KCTC 33723.</title>
        <authorList>
            <person name="Kang S.W."/>
            <person name="Lee K.C."/>
            <person name="Kim K.K."/>
            <person name="Kim J.S."/>
            <person name="Kim D.S."/>
            <person name="Ko S.H."/>
            <person name="Yang S.H."/>
            <person name="Lee J.S."/>
        </authorList>
    </citation>
    <scope>NUCLEOTIDE SEQUENCE [LARGE SCALE GENOMIC DNA]</scope>
    <source>
        <strain evidence="16 17">KCTC 33723</strain>
    </source>
</reference>
<dbReference type="KEGG" id="pbk:Back11_21050"/>
<keyword evidence="5" id="KW-0805">Transcription regulation</keyword>
<dbReference type="CDD" id="cd00383">
    <property type="entry name" value="trans_reg_C"/>
    <property type="match status" value="1"/>
</dbReference>
<evidence type="ECO:0000256" key="2">
    <source>
        <dbReference type="ARBA" id="ARBA00022490"/>
    </source>
</evidence>
<evidence type="ECO:0000256" key="9">
    <source>
        <dbReference type="ARBA" id="ARBA00023163"/>
    </source>
</evidence>
<keyword evidence="7 13" id="KW-0238">DNA-binding</keyword>
<dbReference type="InterPro" id="IPR039420">
    <property type="entry name" value="WalR-like"/>
</dbReference>
<proteinExistence type="predicted"/>
<dbReference type="GO" id="GO:0006355">
    <property type="term" value="P:regulation of DNA-templated transcription"/>
    <property type="evidence" value="ECO:0007669"/>
    <property type="project" value="InterPro"/>
</dbReference>
<evidence type="ECO:0000256" key="4">
    <source>
        <dbReference type="ARBA" id="ARBA00023012"/>
    </source>
</evidence>
<dbReference type="Pfam" id="PF00072">
    <property type="entry name" value="Response_reg"/>
    <property type="match status" value="1"/>
</dbReference>
<evidence type="ECO:0000256" key="5">
    <source>
        <dbReference type="ARBA" id="ARBA00023015"/>
    </source>
</evidence>
<dbReference type="SUPFAM" id="SSF46894">
    <property type="entry name" value="C-terminal effector domain of the bipartite response regulators"/>
    <property type="match status" value="1"/>
</dbReference>
<feature type="domain" description="OmpR/PhoB-type" evidence="15">
    <location>
        <begin position="124"/>
        <end position="224"/>
    </location>
</feature>
<dbReference type="GO" id="GO:0000976">
    <property type="term" value="F:transcription cis-regulatory region binding"/>
    <property type="evidence" value="ECO:0007669"/>
    <property type="project" value="TreeGrafter"/>
</dbReference>
<keyword evidence="6" id="KW-0843">Virulence</keyword>
<dbReference type="AlphaFoldDB" id="A0A3G9IPH5"/>
<dbReference type="SUPFAM" id="SSF52172">
    <property type="entry name" value="CheY-like"/>
    <property type="match status" value="1"/>
</dbReference>
<evidence type="ECO:0000256" key="1">
    <source>
        <dbReference type="ARBA" id="ARBA00004496"/>
    </source>
</evidence>
<evidence type="ECO:0000256" key="8">
    <source>
        <dbReference type="ARBA" id="ARBA00023159"/>
    </source>
</evidence>
<dbReference type="SMART" id="SM00862">
    <property type="entry name" value="Trans_reg_C"/>
    <property type="match status" value="1"/>
</dbReference>
<dbReference type="PANTHER" id="PTHR48111:SF49">
    <property type="entry name" value="HEME RESPONSE REGULATOR HSSR"/>
    <property type="match status" value="1"/>
</dbReference>
<dbReference type="InterPro" id="IPR036388">
    <property type="entry name" value="WH-like_DNA-bd_sf"/>
</dbReference>
<dbReference type="Proteomes" id="UP000275368">
    <property type="component" value="Chromosome"/>
</dbReference>
<dbReference type="OrthoDB" id="9790442at2"/>